<keyword evidence="4" id="KW-0788">Thiol protease</keyword>
<dbReference type="SUPFAM" id="SSF54001">
    <property type="entry name" value="Cysteine proteinases"/>
    <property type="match status" value="1"/>
</dbReference>
<evidence type="ECO:0000256" key="4">
    <source>
        <dbReference type="ARBA" id="ARBA00022807"/>
    </source>
</evidence>
<dbReference type="InterPro" id="IPR003653">
    <property type="entry name" value="Peptidase_C48_C"/>
</dbReference>
<organism evidence="6 7">
    <name type="scientific">Engystomops pustulosus</name>
    <name type="common">Tungara frog</name>
    <name type="synonym">Physalaemus pustulosus</name>
    <dbReference type="NCBI Taxonomy" id="76066"/>
    <lineage>
        <taxon>Eukaryota</taxon>
        <taxon>Metazoa</taxon>
        <taxon>Chordata</taxon>
        <taxon>Craniata</taxon>
        <taxon>Vertebrata</taxon>
        <taxon>Euteleostomi</taxon>
        <taxon>Amphibia</taxon>
        <taxon>Batrachia</taxon>
        <taxon>Anura</taxon>
        <taxon>Neobatrachia</taxon>
        <taxon>Hyloidea</taxon>
        <taxon>Leptodactylidae</taxon>
        <taxon>Leiuperinae</taxon>
        <taxon>Engystomops</taxon>
    </lineage>
</organism>
<dbReference type="InterPro" id="IPR044613">
    <property type="entry name" value="Nep1/2-like"/>
</dbReference>
<dbReference type="GO" id="GO:0006508">
    <property type="term" value="P:proteolysis"/>
    <property type="evidence" value="ECO:0007669"/>
    <property type="project" value="UniProtKB-KW"/>
</dbReference>
<evidence type="ECO:0000259" key="5">
    <source>
        <dbReference type="PROSITE" id="PS50600"/>
    </source>
</evidence>
<dbReference type="Gene3D" id="3.40.395.10">
    <property type="entry name" value="Adenoviral Proteinase, Chain A"/>
    <property type="match status" value="1"/>
</dbReference>
<keyword evidence="7" id="KW-1185">Reference proteome</keyword>
<keyword evidence="3" id="KW-0378">Hydrolase</keyword>
<comment type="similarity">
    <text evidence="1">Belongs to the peptidase C48 family.</text>
</comment>
<feature type="domain" description="Ubiquitin-like protease family profile" evidence="5">
    <location>
        <begin position="26"/>
        <end position="184"/>
    </location>
</feature>
<gene>
    <name evidence="6" type="ORF">GDO81_009822</name>
</gene>
<dbReference type="AlphaFoldDB" id="A0AAV7BUP0"/>
<reference evidence="6" key="1">
    <citation type="thesis" date="2020" institute="ProQuest LLC" country="789 East Eisenhower Parkway, Ann Arbor, MI, USA">
        <title>Comparative Genomics and Chromosome Evolution.</title>
        <authorList>
            <person name="Mudd A.B."/>
        </authorList>
    </citation>
    <scope>NUCLEOTIDE SEQUENCE</scope>
    <source>
        <strain evidence="6">237g6f4</strain>
        <tissue evidence="6">Blood</tissue>
    </source>
</reference>
<dbReference type="GO" id="GO:0000338">
    <property type="term" value="P:protein deneddylation"/>
    <property type="evidence" value="ECO:0007669"/>
    <property type="project" value="TreeGrafter"/>
</dbReference>
<accession>A0AAV7BUP0</accession>
<comment type="caution">
    <text evidence="6">The sequence shown here is derived from an EMBL/GenBank/DDBJ whole genome shotgun (WGS) entry which is preliminary data.</text>
</comment>
<evidence type="ECO:0000256" key="3">
    <source>
        <dbReference type="ARBA" id="ARBA00022801"/>
    </source>
</evidence>
<dbReference type="InterPro" id="IPR038765">
    <property type="entry name" value="Papain-like_cys_pep_sf"/>
</dbReference>
<evidence type="ECO:0000313" key="6">
    <source>
        <dbReference type="EMBL" id="KAG8576303.1"/>
    </source>
</evidence>
<protein>
    <recommendedName>
        <fullName evidence="5">Ubiquitin-like protease family profile domain-containing protein</fullName>
    </recommendedName>
</protein>
<evidence type="ECO:0000256" key="2">
    <source>
        <dbReference type="ARBA" id="ARBA00022670"/>
    </source>
</evidence>
<dbReference type="PANTHER" id="PTHR46468">
    <property type="entry name" value="SENTRIN-SPECIFIC PROTEASE 8"/>
    <property type="match status" value="1"/>
</dbReference>
<evidence type="ECO:0000313" key="7">
    <source>
        <dbReference type="Proteomes" id="UP000824782"/>
    </source>
</evidence>
<dbReference type="GO" id="GO:0019784">
    <property type="term" value="F:deNEDDylase activity"/>
    <property type="evidence" value="ECO:0007669"/>
    <property type="project" value="InterPro"/>
</dbReference>
<dbReference type="Proteomes" id="UP000824782">
    <property type="component" value="Unassembled WGS sequence"/>
</dbReference>
<keyword evidence="2" id="KW-0645">Protease</keyword>
<proteinExistence type="inferred from homology"/>
<dbReference type="EMBL" id="WNYA01000004">
    <property type="protein sequence ID" value="KAG8576303.1"/>
    <property type="molecule type" value="Genomic_DNA"/>
</dbReference>
<name>A0AAV7BUP0_ENGPU</name>
<dbReference type="PANTHER" id="PTHR46468:SF1">
    <property type="entry name" value="SENTRIN-SPECIFIC PROTEASE 8"/>
    <property type="match status" value="1"/>
</dbReference>
<dbReference type="PROSITE" id="PS50600">
    <property type="entry name" value="ULP_PROTEASE"/>
    <property type="match status" value="1"/>
</dbReference>
<sequence length="229" mass="25187">MGWPSATSCPRAACRMDQVVLSYGDCLLRSSDVALLDGPHWLNDNIIGFIFEFLASTLAPSTAKRVALLSPEVSQFIKCCGNDVQEFLQPLDLPKKDLVLLPVNDNAGTEAGGTHWSLLAYLRSAREFLHYDSAPGTNAPHARLMARNLSSMLAGKPHYREEEAPAQHNSYDCGMYVVCVAQALCEQYFRGGNNLSLQIITPQYVTLKRSEWKEIIRGLGSHSKATCGP</sequence>
<dbReference type="GO" id="GO:0008234">
    <property type="term" value="F:cysteine-type peptidase activity"/>
    <property type="evidence" value="ECO:0007669"/>
    <property type="project" value="UniProtKB-KW"/>
</dbReference>
<evidence type="ECO:0000256" key="1">
    <source>
        <dbReference type="ARBA" id="ARBA00005234"/>
    </source>
</evidence>
<dbReference type="Pfam" id="PF02902">
    <property type="entry name" value="Peptidase_C48"/>
    <property type="match status" value="1"/>
</dbReference>